<evidence type="ECO:0000256" key="1">
    <source>
        <dbReference type="ARBA" id="ARBA00004651"/>
    </source>
</evidence>
<evidence type="ECO:0000313" key="6">
    <source>
        <dbReference type="EMBL" id="MDQ0197893.1"/>
    </source>
</evidence>
<organism evidence="6 7">
    <name type="scientific">Neobacillus ginsengisoli</name>
    <dbReference type="NCBI Taxonomy" id="904295"/>
    <lineage>
        <taxon>Bacteria</taxon>
        <taxon>Bacillati</taxon>
        <taxon>Bacillota</taxon>
        <taxon>Bacilli</taxon>
        <taxon>Bacillales</taxon>
        <taxon>Bacillaceae</taxon>
        <taxon>Neobacillus</taxon>
    </lineage>
</organism>
<accession>A0ABT9XR68</accession>
<dbReference type="Proteomes" id="UP001224122">
    <property type="component" value="Unassembled WGS sequence"/>
</dbReference>
<feature type="transmembrane region" description="Helical" evidence="5">
    <location>
        <begin position="56"/>
        <end position="77"/>
    </location>
</feature>
<keyword evidence="3 5" id="KW-1133">Transmembrane helix</keyword>
<sequence length="153" mass="17333">MYVVATFHHSKNIEMAIADIENIGLENNKILVLPLDKQNDQTKIFDTIYDSNGQSYVDVAAILGMVFMLLGAIYGFVLNWGPVLWALIGLVFGIILGFLIRFFYNKSKKHENMAVDSRSEIVVIFHCEEYQEEKVTDILWGHVALGVATYKNS</sequence>
<evidence type="ECO:0000256" key="3">
    <source>
        <dbReference type="ARBA" id="ARBA00022989"/>
    </source>
</evidence>
<reference evidence="6 7" key="1">
    <citation type="submission" date="2023-07" db="EMBL/GenBank/DDBJ databases">
        <title>Genomic Encyclopedia of Type Strains, Phase IV (KMG-IV): sequencing the most valuable type-strain genomes for metagenomic binning, comparative biology and taxonomic classification.</title>
        <authorList>
            <person name="Goeker M."/>
        </authorList>
    </citation>
    <scope>NUCLEOTIDE SEQUENCE [LARGE SCALE GENOMIC DNA]</scope>
    <source>
        <strain evidence="6 7">DSM 27594</strain>
    </source>
</reference>
<name>A0ABT9XR68_9BACI</name>
<dbReference type="Gene3D" id="1.20.1560.10">
    <property type="entry name" value="ABC transporter type 1, transmembrane domain"/>
    <property type="match status" value="1"/>
</dbReference>
<dbReference type="InterPro" id="IPR036640">
    <property type="entry name" value="ABC1_TM_sf"/>
</dbReference>
<keyword evidence="7" id="KW-1185">Reference proteome</keyword>
<keyword evidence="4 5" id="KW-0472">Membrane</keyword>
<feature type="transmembrane region" description="Helical" evidence="5">
    <location>
        <begin position="83"/>
        <end position="104"/>
    </location>
</feature>
<dbReference type="RefSeq" id="WP_307405013.1">
    <property type="nucleotide sequence ID" value="NZ_JAUSTW010000001.1"/>
</dbReference>
<protein>
    <submittedName>
        <fullName evidence="6">Uncharacterized protein</fullName>
    </submittedName>
</protein>
<dbReference type="SUPFAM" id="SSF90123">
    <property type="entry name" value="ABC transporter transmembrane region"/>
    <property type="match status" value="1"/>
</dbReference>
<dbReference type="EMBL" id="JAUSTW010000001">
    <property type="protein sequence ID" value="MDQ0197893.1"/>
    <property type="molecule type" value="Genomic_DNA"/>
</dbReference>
<comment type="caution">
    <text evidence="6">The sequence shown here is derived from an EMBL/GenBank/DDBJ whole genome shotgun (WGS) entry which is preliminary data.</text>
</comment>
<gene>
    <name evidence="6" type="ORF">J2S10_000998</name>
</gene>
<comment type="subcellular location">
    <subcellularLocation>
        <location evidence="1">Cell membrane</location>
        <topology evidence="1">Multi-pass membrane protein</topology>
    </subcellularLocation>
</comment>
<evidence type="ECO:0000256" key="2">
    <source>
        <dbReference type="ARBA" id="ARBA00022692"/>
    </source>
</evidence>
<proteinExistence type="predicted"/>
<evidence type="ECO:0000256" key="5">
    <source>
        <dbReference type="SAM" id="Phobius"/>
    </source>
</evidence>
<evidence type="ECO:0000256" key="4">
    <source>
        <dbReference type="ARBA" id="ARBA00023136"/>
    </source>
</evidence>
<keyword evidence="2 5" id="KW-0812">Transmembrane</keyword>
<evidence type="ECO:0000313" key="7">
    <source>
        <dbReference type="Proteomes" id="UP001224122"/>
    </source>
</evidence>